<dbReference type="Gene3D" id="1.50.10.20">
    <property type="match status" value="1"/>
</dbReference>
<dbReference type="Pfam" id="PF09492">
    <property type="entry name" value="Pec_lyase"/>
    <property type="match status" value="1"/>
</dbReference>
<reference evidence="2 3" key="1">
    <citation type="submission" date="2019-03" db="EMBL/GenBank/DDBJ databases">
        <title>Deep-cultivation of Planctomycetes and their phenomic and genomic characterization uncovers novel biology.</title>
        <authorList>
            <person name="Wiegand S."/>
            <person name="Jogler M."/>
            <person name="Boedeker C."/>
            <person name="Pinto D."/>
            <person name="Vollmers J."/>
            <person name="Rivas-Marin E."/>
            <person name="Kohn T."/>
            <person name="Peeters S.H."/>
            <person name="Heuer A."/>
            <person name="Rast P."/>
            <person name="Oberbeckmann S."/>
            <person name="Bunk B."/>
            <person name="Jeske O."/>
            <person name="Meyerdierks A."/>
            <person name="Storesund J.E."/>
            <person name="Kallscheuer N."/>
            <person name="Luecker S."/>
            <person name="Lage O.M."/>
            <person name="Pohl T."/>
            <person name="Merkel B.J."/>
            <person name="Hornburger P."/>
            <person name="Mueller R.-W."/>
            <person name="Bruemmer F."/>
            <person name="Labrenz M."/>
            <person name="Spormann A.M."/>
            <person name="Op den Camp H."/>
            <person name="Overmann J."/>
            <person name="Amann R."/>
            <person name="Jetten M.S.M."/>
            <person name="Mascher T."/>
            <person name="Medema M.H."/>
            <person name="Devos D.P."/>
            <person name="Kaster A.-K."/>
            <person name="Ovreas L."/>
            <person name="Rohde M."/>
            <person name="Galperin M.Y."/>
            <person name="Jogler C."/>
        </authorList>
    </citation>
    <scope>NUCLEOTIDE SEQUENCE [LARGE SCALE GENOMIC DNA]</scope>
    <source>
        <strain evidence="2 3">Enr13</strain>
    </source>
</reference>
<keyword evidence="2" id="KW-0456">Lyase</keyword>
<evidence type="ECO:0000313" key="2">
    <source>
        <dbReference type="EMBL" id="QDV42656.1"/>
    </source>
</evidence>
<feature type="signal peptide" evidence="1">
    <location>
        <begin position="1"/>
        <end position="24"/>
    </location>
</feature>
<dbReference type="NCBIfam" id="TIGR02474">
    <property type="entry name" value="pec_lyase"/>
    <property type="match status" value="1"/>
</dbReference>
<name>A0A518HP83_9BACT</name>
<evidence type="ECO:0000313" key="3">
    <source>
        <dbReference type="Proteomes" id="UP000319004"/>
    </source>
</evidence>
<proteinExistence type="predicted"/>
<dbReference type="KEGG" id="snep:Enr13x_25050"/>
<accession>A0A518HP83</accession>
<feature type="chain" id="PRO_5021770883" evidence="1">
    <location>
        <begin position="25"/>
        <end position="339"/>
    </location>
</feature>
<keyword evidence="1" id="KW-0732">Signal</keyword>
<dbReference type="EMBL" id="CP037423">
    <property type="protein sequence ID" value="QDV42656.1"/>
    <property type="molecule type" value="Genomic_DNA"/>
</dbReference>
<sequence precursor="true">MSMKSQCCIMTLVVASCVASRLVAGTPAENLLKKPDDWFHSNDGRSVLENVLSWQTEYGDWPKNMDTTGKKRASDKVPAGTFDNGATTGEIRVLARGYRIVGDDGYRTAVLKCLDHILNAQYPNGGWPQFYPLSTKYHRHITFNDGTMIKLMELLADVVSDQDFGFVDPARRQAAAKAIERGIECIVKCQIVVDGTPTVWCAQHHAETLAPVLARSYEHPSLSGAESAGILRYLMSLDTPSPEVIRAVRCGVEWFDSAKIEGYRYRKSKSGPALSRDPNADPLWARFYEIETNRPIFSDRDGVVRYDIQQIGSERRGGYTWYGNWGASVFKDYANWPHR</sequence>
<organism evidence="2 3">
    <name type="scientific">Stieleria neptunia</name>
    <dbReference type="NCBI Taxonomy" id="2527979"/>
    <lineage>
        <taxon>Bacteria</taxon>
        <taxon>Pseudomonadati</taxon>
        <taxon>Planctomycetota</taxon>
        <taxon>Planctomycetia</taxon>
        <taxon>Pirellulales</taxon>
        <taxon>Pirellulaceae</taxon>
        <taxon>Stieleria</taxon>
    </lineage>
</organism>
<protein>
    <submittedName>
        <fullName evidence="2">Pectic acid lyase</fullName>
    </submittedName>
</protein>
<dbReference type="PROSITE" id="PS51257">
    <property type="entry name" value="PROKAR_LIPOPROTEIN"/>
    <property type="match status" value="1"/>
</dbReference>
<dbReference type="Proteomes" id="UP000319004">
    <property type="component" value="Chromosome"/>
</dbReference>
<evidence type="ECO:0000256" key="1">
    <source>
        <dbReference type="SAM" id="SignalP"/>
    </source>
</evidence>
<dbReference type="SUPFAM" id="SSF81853">
    <property type="entry name" value="Family 10 polysaccharide lyase"/>
    <property type="match status" value="1"/>
</dbReference>
<dbReference type="AlphaFoldDB" id="A0A518HP83"/>
<dbReference type="InterPro" id="IPR012669">
    <property type="entry name" value="Pectate_lyase"/>
</dbReference>
<dbReference type="GO" id="GO:0016829">
    <property type="term" value="F:lyase activity"/>
    <property type="evidence" value="ECO:0007669"/>
    <property type="project" value="UniProtKB-KW"/>
</dbReference>
<gene>
    <name evidence="2" type="ORF">Enr13x_25050</name>
</gene>
<keyword evidence="3" id="KW-1185">Reference proteome</keyword>